<sequence>MAGSGEEEEPVDGVNLEGLWQKLADDPVIRKLFVKSKTLFSWPTPGQTGVINYETLRPNSRLLSILIENWCPKMQKAKTVYQPHARAEDPVIRSLFEQMAKYWVPKPTKTKKAEEGQEASASDESAADSPESCSQVLSGEDALDDETLKVALNLGFQVAVPKGPSEASLHTGITEDFAGKLNVSEPVSASTEPKPPMASPSDIVEISDSPVHSPAAKRWKTSGNERHTRIAAILKQELERRQRAVARPLLARSSPAREVVQAENQDTQLADLSPIARKLKESFDAADHAPPMVGGSDGSHSPDSARAGSSVSNLEDAEPDVFHNVCNLTREEQMRLRDDLKVAAQEAAAEAPAAHDELDELNQGKKATAKAKAKGKDTNAGEAEGEQANVGDESVRPVSVDEPTEEPEAVEPAEVAEEPLAVVPGKKRGRKPKGGDNSNTDEENAGAKKIKATFAGRNKPDKDAWARAKWLAIRDSFGLYVSPKVFFSASCEGPYWSHVMEQLKGKKASDVNLPKLCKTCANSFLALESTQLFAGLSVWQGALAWHVI</sequence>
<evidence type="ECO:0000256" key="1">
    <source>
        <dbReference type="SAM" id="MobiDB-lite"/>
    </source>
</evidence>
<gene>
    <name evidence="2" type="ORF">SNAT2548_LOCUS8736</name>
</gene>
<feature type="compositionally biased region" description="Low complexity" evidence="1">
    <location>
        <begin position="118"/>
        <end position="132"/>
    </location>
</feature>
<name>A0A812KEJ5_9DINO</name>
<feature type="compositionally biased region" description="Polar residues" evidence="1">
    <location>
        <begin position="298"/>
        <end position="313"/>
    </location>
</feature>
<dbReference type="EMBL" id="CAJNDS010000657">
    <property type="protein sequence ID" value="CAE7225810.1"/>
    <property type="molecule type" value="Genomic_DNA"/>
</dbReference>
<dbReference type="OrthoDB" id="433812at2759"/>
<reference evidence="2" key="1">
    <citation type="submission" date="2021-02" db="EMBL/GenBank/DDBJ databases">
        <authorList>
            <person name="Dougan E. K."/>
            <person name="Rhodes N."/>
            <person name="Thang M."/>
            <person name="Chan C."/>
        </authorList>
    </citation>
    <scope>NUCLEOTIDE SEQUENCE</scope>
</reference>
<organism evidence="2 3">
    <name type="scientific">Symbiodinium natans</name>
    <dbReference type="NCBI Taxonomy" id="878477"/>
    <lineage>
        <taxon>Eukaryota</taxon>
        <taxon>Sar</taxon>
        <taxon>Alveolata</taxon>
        <taxon>Dinophyceae</taxon>
        <taxon>Suessiales</taxon>
        <taxon>Symbiodiniaceae</taxon>
        <taxon>Symbiodinium</taxon>
    </lineage>
</organism>
<proteinExistence type="predicted"/>
<feature type="region of interest" description="Disordered" evidence="1">
    <location>
        <begin position="286"/>
        <end position="318"/>
    </location>
</feature>
<keyword evidence="3" id="KW-1185">Reference proteome</keyword>
<dbReference type="Proteomes" id="UP000604046">
    <property type="component" value="Unassembled WGS sequence"/>
</dbReference>
<feature type="region of interest" description="Disordered" evidence="1">
    <location>
        <begin position="347"/>
        <end position="449"/>
    </location>
</feature>
<evidence type="ECO:0000313" key="2">
    <source>
        <dbReference type="EMBL" id="CAE7225810.1"/>
    </source>
</evidence>
<protein>
    <submittedName>
        <fullName evidence="2">Uncharacterized protein</fullName>
    </submittedName>
</protein>
<feature type="region of interest" description="Disordered" evidence="1">
    <location>
        <begin position="186"/>
        <end position="224"/>
    </location>
</feature>
<dbReference type="AlphaFoldDB" id="A0A812KEJ5"/>
<feature type="region of interest" description="Disordered" evidence="1">
    <location>
        <begin position="107"/>
        <end position="138"/>
    </location>
</feature>
<feature type="compositionally biased region" description="Acidic residues" evidence="1">
    <location>
        <begin position="402"/>
        <end position="417"/>
    </location>
</feature>
<comment type="caution">
    <text evidence="2">The sequence shown here is derived from an EMBL/GenBank/DDBJ whole genome shotgun (WGS) entry which is preliminary data.</text>
</comment>
<evidence type="ECO:0000313" key="3">
    <source>
        <dbReference type="Proteomes" id="UP000604046"/>
    </source>
</evidence>
<accession>A0A812KEJ5</accession>